<dbReference type="GO" id="GO:0001514">
    <property type="term" value="P:selenocysteine incorporation"/>
    <property type="evidence" value="ECO:0007669"/>
    <property type="project" value="TreeGrafter"/>
</dbReference>
<comment type="catalytic activity">
    <reaction evidence="16 17">
        <text>O-phospho-L-seryl-tRNA(Sec) + selenophosphate + H2O = L-selenocysteinyl-tRNA(Sec) + 2 phosphate</text>
        <dbReference type="Rhea" id="RHEA:25041"/>
        <dbReference type="Rhea" id="RHEA-COMP:9743"/>
        <dbReference type="Rhea" id="RHEA-COMP:9947"/>
        <dbReference type="ChEBI" id="CHEBI:15377"/>
        <dbReference type="ChEBI" id="CHEBI:16144"/>
        <dbReference type="ChEBI" id="CHEBI:43474"/>
        <dbReference type="ChEBI" id="CHEBI:78551"/>
        <dbReference type="ChEBI" id="CHEBI:78573"/>
        <dbReference type="EC" id="2.9.1.2"/>
    </reaction>
</comment>
<evidence type="ECO:0000256" key="6">
    <source>
        <dbReference type="ARBA" id="ARBA00021963"/>
    </source>
</evidence>
<dbReference type="AlphaFoldDB" id="A0A0L0D5V1"/>
<evidence type="ECO:0000256" key="5">
    <source>
        <dbReference type="ARBA" id="ARBA00012464"/>
    </source>
</evidence>
<protein>
    <recommendedName>
        <fullName evidence="6 17">O-phosphoseryl-tRNA(Sec) selenium transferase</fullName>
        <ecNumber evidence="5 17">2.9.1.2</ecNumber>
    </recommendedName>
    <alternativeName>
        <fullName evidence="13 17">Selenocysteine synthase</fullName>
    </alternativeName>
    <alternativeName>
        <fullName evidence="14 17">Selenocysteinyl-tRNA(Sec) synthase</fullName>
    </alternativeName>
    <alternativeName>
        <fullName evidence="15 17">Sep-tRNA:Sec-tRNA synthase</fullName>
    </alternativeName>
</protein>
<dbReference type="PIRSF" id="PIRSF017689">
    <property type="entry name" value="SepSecS"/>
    <property type="match status" value="1"/>
</dbReference>
<evidence type="ECO:0000256" key="19">
    <source>
        <dbReference type="PIRSR" id="PIRSR017689-50"/>
    </source>
</evidence>
<dbReference type="Proteomes" id="UP000054408">
    <property type="component" value="Unassembled WGS sequence"/>
</dbReference>
<evidence type="ECO:0000256" key="11">
    <source>
        <dbReference type="ARBA" id="ARBA00022917"/>
    </source>
</evidence>
<keyword evidence="21" id="KW-1185">Reference proteome</keyword>
<proteinExistence type="inferred from homology"/>
<keyword evidence="10 17" id="KW-0663">Pyridoxal phosphate</keyword>
<evidence type="ECO:0000256" key="1">
    <source>
        <dbReference type="ARBA" id="ARBA00001933"/>
    </source>
</evidence>
<keyword evidence="7 17" id="KW-0820">tRNA-binding</keyword>
<accession>A0A0L0D5V1</accession>
<dbReference type="NCBIfam" id="TIGR03531">
    <property type="entry name" value="selenium_SpcS"/>
    <property type="match status" value="1"/>
</dbReference>
<dbReference type="InterPro" id="IPR019872">
    <property type="entry name" value="Sec-tRNA_Se_transferase"/>
</dbReference>
<comment type="pathway">
    <text evidence="3 17">Aminoacyl-tRNA biosynthesis; selenocysteinyl-tRNA(Sec) biosynthesis; selenocysteinyl-tRNA(Sec) from L-seryl-tRNA(Sec) (archaeal/eukaryal route): step 2/2.</text>
</comment>
<feature type="site" description="May act as a substrate filter by repelling compounds with a negatively charged alpha-carboxylate" evidence="19">
    <location>
        <position position="74"/>
    </location>
</feature>
<evidence type="ECO:0000256" key="14">
    <source>
        <dbReference type="ARBA" id="ARBA00032048"/>
    </source>
</evidence>
<name>A0A0L0D5V1_THETB</name>
<keyword evidence="12 17" id="KW-0711">Selenium</keyword>
<comment type="cofactor">
    <cofactor evidence="1 17 19">
        <name>pyridoxal 5'-phosphate</name>
        <dbReference type="ChEBI" id="CHEBI:597326"/>
    </cofactor>
</comment>
<dbReference type="InterPro" id="IPR008829">
    <property type="entry name" value="SepSecS/SepCysS"/>
</dbReference>
<feature type="binding site" evidence="18">
    <location>
        <position position="105"/>
    </location>
    <ligand>
        <name>substrate</name>
    </ligand>
</feature>
<evidence type="ECO:0000256" key="2">
    <source>
        <dbReference type="ARBA" id="ARBA00002552"/>
    </source>
</evidence>
<dbReference type="EMBL" id="GL349447">
    <property type="protein sequence ID" value="KNC47466.1"/>
    <property type="molecule type" value="Genomic_DNA"/>
</dbReference>
<dbReference type="InterPro" id="IPR015421">
    <property type="entry name" value="PyrdxlP-dep_Trfase_major"/>
</dbReference>
<dbReference type="InterPro" id="IPR015424">
    <property type="entry name" value="PyrdxlP-dep_Trfase"/>
</dbReference>
<dbReference type="GO" id="GO:0000049">
    <property type="term" value="F:tRNA binding"/>
    <property type="evidence" value="ECO:0007669"/>
    <property type="project" value="UniProtKB-UniRule"/>
</dbReference>
<evidence type="ECO:0000256" key="9">
    <source>
        <dbReference type="ARBA" id="ARBA00022884"/>
    </source>
</evidence>
<dbReference type="eggNOG" id="KOG3843">
    <property type="taxonomic scope" value="Eukaryota"/>
</dbReference>
<comment type="function">
    <text evidence="2 17">Converts O-phosphoseryl-tRNA(Sec) to selenocysteinyl-tRNA(Sec) required for selenoprotein biosynthesis.</text>
</comment>
<gene>
    <name evidence="20" type="ORF">AMSG_02483</name>
</gene>
<keyword evidence="11 17" id="KW-0648">Protein biosynthesis</keyword>
<organism evidence="20 21">
    <name type="scientific">Thecamonas trahens ATCC 50062</name>
    <dbReference type="NCBI Taxonomy" id="461836"/>
    <lineage>
        <taxon>Eukaryota</taxon>
        <taxon>Apusozoa</taxon>
        <taxon>Apusomonadida</taxon>
        <taxon>Apusomonadidae</taxon>
        <taxon>Thecamonas</taxon>
    </lineage>
</organism>
<sequence>MDEGNLKLAQEFLPEEYVRQGGVSLGGRARAVRSLLSQRQLPRQGWNEASISAFLDELATMDSNNFADRAGVGEREARVFSPLVARRHFGLGHGVGRSGELAAVQPKAAGSSLMYKLANALVLHALRLAGMRVAKKAIIVPTATGMALVLCLLALCAQDEEANREEHGSSADDGGASESRHARRYVIWPRIDQKTAFKAILTAGLTPLVVEPRKCPRGSDALVTDVDGVRAAIESVGADNVLCILSTTSCFAPRTPDKVVALAELASEYGIGHVVNNAYGVQSRRCMGLLNEAARVGRLDAFVQSTDKNFMVPVGGAVVASANKAFVDAVSLLYPGRASAAPIVDLFITLLAMGEEGWTELLASRADVFGYAQAELAQVAERTGLRLLDVRGNDISMALSLDALSSECGGDDDAVTMLGSMLFVRSVSGARVVVPSKTKTIGPVTFAHYGSHSSASSEPYVNVAAAIGMTSTDIDRFVVRFEKTLAAWRKAHASPSTSTS</sequence>
<evidence type="ECO:0000313" key="21">
    <source>
        <dbReference type="Proteomes" id="UP000054408"/>
    </source>
</evidence>
<dbReference type="RefSeq" id="XP_013759402.1">
    <property type="nucleotide sequence ID" value="XM_013903948.1"/>
</dbReference>
<dbReference type="SUPFAM" id="SSF53383">
    <property type="entry name" value="PLP-dependent transferases"/>
    <property type="match status" value="1"/>
</dbReference>
<feature type="binding site" evidence="18">
    <location>
        <position position="75"/>
    </location>
    <ligand>
        <name>pyridoxal 5'-phosphate</name>
        <dbReference type="ChEBI" id="CHEBI:597326"/>
    </ligand>
</feature>
<dbReference type="PANTHER" id="PTHR12944">
    <property type="entry name" value="SOLUBLE LIVER ANTIGEN/LIVER PANCREAS ANTIGEN"/>
    <property type="match status" value="1"/>
</dbReference>
<evidence type="ECO:0000256" key="3">
    <source>
        <dbReference type="ARBA" id="ARBA00004822"/>
    </source>
</evidence>
<evidence type="ECO:0000256" key="15">
    <source>
        <dbReference type="ARBA" id="ARBA00032693"/>
    </source>
</evidence>
<feature type="binding site" evidence="18">
    <location>
        <position position="97"/>
    </location>
    <ligand>
        <name>substrate</name>
    </ligand>
</feature>
<keyword evidence="8 17" id="KW-0808">Transferase</keyword>
<evidence type="ECO:0000256" key="12">
    <source>
        <dbReference type="ARBA" id="ARBA00023266"/>
    </source>
</evidence>
<comment type="subcellular location">
    <subcellularLocation>
        <location evidence="17">Cytoplasm</location>
    </subcellularLocation>
</comment>
<comment type="similarity">
    <text evidence="4 17">Belongs to the SepSecS family.</text>
</comment>
<keyword evidence="9 17" id="KW-0694">RNA-binding</keyword>
<evidence type="ECO:0000256" key="4">
    <source>
        <dbReference type="ARBA" id="ARBA00007037"/>
    </source>
</evidence>
<dbReference type="GO" id="GO:0005737">
    <property type="term" value="C:cytoplasm"/>
    <property type="evidence" value="ECO:0007669"/>
    <property type="project" value="UniProtKB-SubCell"/>
</dbReference>
<reference evidence="20 21" key="1">
    <citation type="submission" date="2010-05" db="EMBL/GenBank/DDBJ databases">
        <title>The Genome Sequence of Thecamonas trahens ATCC 50062.</title>
        <authorList>
            <consortium name="The Broad Institute Genome Sequencing Platform"/>
            <person name="Russ C."/>
            <person name="Cuomo C."/>
            <person name="Shea T."/>
            <person name="Young S.K."/>
            <person name="Zeng Q."/>
            <person name="Koehrsen M."/>
            <person name="Haas B."/>
            <person name="Borodovsky M."/>
            <person name="Guigo R."/>
            <person name="Alvarado L."/>
            <person name="Berlin A."/>
            <person name="Bochicchio J."/>
            <person name="Borenstein D."/>
            <person name="Chapman S."/>
            <person name="Chen Z."/>
            <person name="Freedman E."/>
            <person name="Gellesch M."/>
            <person name="Goldberg J."/>
            <person name="Griggs A."/>
            <person name="Gujja S."/>
            <person name="Heilman E."/>
            <person name="Heiman D."/>
            <person name="Hepburn T."/>
            <person name="Howarth C."/>
            <person name="Jen D."/>
            <person name="Larson L."/>
            <person name="Mehta T."/>
            <person name="Park D."/>
            <person name="Pearson M."/>
            <person name="Roberts A."/>
            <person name="Saif S."/>
            <person name="Shenoy N."/>
            <person name="Sisk P."/>
            <person name="Stolte C."/>
            <person name="Sykes S."/>
            <person name="Thomson T."/>
            <person name="Walk T."/>
            <person name="White J."/>
            <person name="Yandava C."/>
            <person name="Burger G."/>
            <person name="Gray M.W."/>
            <person name="Holland P.W.H."/>
            <person name="King N."/>
            <person name="Lang F.B.F."/>
            <person name="Roger A.J."/>
            <person name="Ruiz-Trillo I."/>
            <person name="Lander E."/>
            <person name="Nusbaum C."/>
        </authorList>
    </citation>
    <scope>NUCLEOTIDE SEQUENCE [LARGE SCALE GENOMIC DNA]</scope>
    <source>
        <strain evidence="20 21">ATCC 50062</strain>
    </source>
</reference>
<dbReference type="PANTHER" id="PTHR12944:SF2">
    <property type="entry name" value="O-PHOSPHOSERYL-TRNA(SEC) SELENIUM TRANSFERASE"/>
    <property type="match status" value="1"/>
</dbReference>
<feature type="binding site" evidence="18">
    <location>
        <position position="337"/>
    </location>
    <ligand>
        <name>substrate</name>
    </ligand>
</feature>
<evidence type="ECO:0000256" key="18">
    <source>
        <dbReference type="PIRSR" id="PIRSR017689-1"/>
    </source>
</evidence>
<dbReference type="EC" id="2.9.1.2" evidence="5 17"/>
<dbReference type="OrthoDB" id="10263545at2759"/>
<evidence type="ECO:0000256" key="7">
    <source>
        <dbReference type="ARBA" id="ARBA00022555"/>
    </source>
</evidence>
<evidence type="ECO:0000313" key="20">
    <source>
        <dbReference type="EMBL" id="KNC47466.1"/>
    </source>
</evidence>
<dbReference type="Pfam" id="PF05889">
    <property type="entry name" value="SepSecS"/>
    <property type="match status" value="2"/>
</dbReference>
<evidence type="ECO:0000256" key="13">
    <source>
        <dbReference type="ARBA" id="ARBA00030669"/>
    </source>
</evidence>
<keyword evidence="17" id="KW-0963">Cytoplasm</keyword>
<feature type="modified residue" description="N6-(pyridoxal phosphate)lysine" evidence="19">
    <location>
        <position position="308"/>
    </location>
</feature>
<feature type="binding site" evidence="18">
    <location>
        <position position="490"/>
    </location>
    <ligand>
        <name>tRNA</name>
        <dbReference type="ChEBI" id="CHEBI:17843"/>
    </ligand>
</feature>
<feature type="binding site" evidence="18">
    <location>
        <position position="425"/>
    </location>
    <ligand>
        <name>tRNA</name>
        <dbReference type="ChEBI" id="CHEBI:17843"/>
    </ligand>
</feature>
<dbReference type="GeneID" id="25562163"/>
<evidence type="ECO:0000256" key="10">
    <source>
        <dbReference type="ARBA" id="ARBA00022898"/>
    </source>
</evidence>
<dbReference type="STRING" id="461836.A0A0L0D5V1"/>
<evidence type="ECO:0000256" key="8">
    <source>
        <dbReference type="ARBA" id="ARBA00022679"/>
    </source>
</evidence>
<evidence type="ECO:0000256" key="17">
    <source>
        <dbReference type="PIRNR" id="PIRNR017689"/>
    </source>
</evidence>
<dbReference type="GO" id="GO:0001717">
    <property type="term" value="P:conversion of seryl-tRNAsec to selenocys-tRNAsec"/>
    <property type="evidence" value="ECO:0007669"/>
    <property type="project" value="UniProtKB-UniRule"/>
</dbReference>
<feature type="binding site" evidence="18">
    <location>
        <position position="295"/>
    </location>
    <ligand>
        <name>tRNA</name>
        <dbReference type="ChEBI" id="CHEBI:17843"/>
    </ligand>
</feature>
<dbReference type="Gene3D" id="3.40.640.10">
    <property type="entry name" value="Type I PLP-dependent aspartate aminotransferase-like (Major domain)"/>
    <property type="match status" value="1"/>
</dbReference>
<evidence type="ECO:0000256" key="16">
    <source>
        <dbReference type="ARBA" id="ARBA00048808"/>
    </source>
</evidence>
<dbReference type="OMA" id="MSHANDY"/>
<dbReference type="UniPathway" id="UPA00906">
    <property type="reaction ID" value="UER00898"/>
</dbReference>
<dbReference type="GO" id="GO:0098621">
    <property type="term" value="F:O-phosphoseryl-tRNA(Sec) selenium transferase activity"/>
    <property type="evidence" value="ECO:0007669"/>
    <property type="project" value="UniProtKB-EC"/>
</dbReference>
<feature type="binding site" evidence="18">
    <location>
        <position position="98"/>
    </location>
    <ligand>
        <name>substrate</name>
    </ligand>
</feature>